<comment type="caution">
    <text evidence="5">The sequence shown here is derived from an EMBL/GenBank/DDBJ whole genome shotgun (WGS) entry which is preliminary data.</text>
</comment>
<dbReference type="CDD" id="cd02846">
    <property type="entry name" value="PAZ_argonaute_like"/>
    <property type="match status" value="1"/>
</dbReference>
<protein>
    <submittedName>
        <fullName evidence="5">Uncharacterized protein</fullName>
    </submittedName>
</protein>
<evidence type="ECO:0000259" key="4">
    <source>
        <dbReference type="Pfam" id="PF02171"/>
    </source>
</evidence>
<feature type="domain" description="Piwi" evidence="4">
    <location>
        <begin position="156"/>
        <end position="235"/>
    </location>
</feature>
<evidence type="ECO:0000256" key="2">
    <source>
        <dbReference type="SAM" id="MobiDB-lite"/>
    </source>
</evidence>
<dbReference type="Pfam" id="PF02171">
    <property type="entry name" value="Piwi"/>
    <property type="match status" value="1"/>
</dbReference>
<proteinExistence type="inferred from homology"/>
<evidence type="ECO:0000256" key="1">
    <source>
        <dbReference type="ARBA" id="ARBA00008201"/>
    </source>
</evidence>
<dbReference type="EMBL" id="CAJGYO010000010">
    <property type="protein sequence ID" value="CAD6257042.1"/>
    <property type="molecule type" value="Genomic_DNA"/>
</dbReference>
<evidence type="ECO:0000259" key="3">
    <source>
        <dbReference type="Pfam" id="PF02170"/>
    </source>
</evidence>
<keyword evidence="6" id="KW-1185">Reference proteome</keyword>
<feature type="domain" description="PAZ" evidence="3">
    <location>
        <begin position="41"/>
        <end position="91"/>
    </location>
</feature>
<reference evidence="5" key="1">
    <citation type="submission" date="2020-10" db="EMBL/GenBank/DDBJ databases">
        <authorList>
            <person name="Han B."/>
            <person name="Lu T."/>
            <person name="Zhao Q."/>
            <person name="Huang X."/>
            <person name="Zhao Y."/>
        </authorList>
    </citation>
    <scope>NUCLEOTIDE SEQUENCE</scope>
</reference>
<name>A0A811QF96_9POAL</name>
<feature type="region of interest" description="Disordered" evidence="2">
    <location>
        <begin position="1"/>
        <end position="34"/>
    </location>
</feature>
<evidence type="ECO:0000313" key="6">
    <source>
        <dbReference type="Proteomes" id="UP000604825"/>
    </source>
</evidence>
<sequence length="241" mass="27035">MDDDELQSNAQSVNIESDDEFDMNSEEDNNSDSLNIGEFTLKHKNGNGDSKEITVFDYFVKEHGTELQYSGDLPCINVGKPKWPTYFLVELKAGNGEDIFTCNGRWNFNNKRLIRASSVEKWAVMVEAPFDVIDENPSMRRSPTVTRVEDMFEQVKIKLPRAPKFLLAWHQLESTISIFTNVLLKINAKLSGMNSLLQIETSLAIPQVSKVPTIILGMDMSHGSPRHSDVPSIASGLPISK</sequence>
<comment type="similarity">
    <text evidence="1">Belongs to the argonaute family. Ago subfamily.</text>
</comment>
<dbReference type="SUPFAM" id="SSF101690">
    <property type="entry name" value="PAZ domain"/>
    <property type="match status" value="1"/>
</dbReference>
<gene>
    <name evidence="5" type="ORF">NCGR_LOCUS40532</name>
</gene>
<dbReference type="Gene3D" id="2.170.260.10">
    <property type="entry name" value="paz domain"/>
    <property type="match status" value="1"/>
</dbReference>
<organism evidence="5 6">
    <name type="scientific">Miscanthus lutarioriparius</name>
    <dbReference type="NCBI Taxonomy" id="422564"/>
    <lineage>
        <taxon>Eukaryota</taxon>
        <taxon>Viridiplantae</taxon>
        <taxon>Streptophyta</taxon>
        <taxon>Embryophyta</taxon>
        <taxon>Tracheophyta</taxon>
        <taxon>Spermatophyta</taxon>
        <taxon>Magnoliopsida</taxon>
        <taxon>Liliopsida</taxon>
        <taxon>Poales</taxon>
        <taxon>Poaceae</taxon>
        <taxon>PACMAD clade</taxon>
        <taxon>Panicoideae</taxon>
        <taxon>Andropogonodae</taxon>
        <taxon>Andropogoneae</taxon>
        <taxon>Saccharinae</taxon>
        <taxon>Miscanthus</taxon>
    </lineage>
</organism>
<dbReference type="Pfam" id="PF02170">
    <property type="entry name" value="PAZ"/>
    <property type="match status" value="1"/>
</dbReference>
<dbReference type="Proteomes" id="UP000604825">
    <property type="component" value="Unassembled WGS sequence"/>
</dbReference>
<dbReference type="InterPro" id="IPR003100">
    <property type="entry name" value="PAZ_dom"/>
</dbReference>
<dbReference type="PANTHER" id="PTHR22891">
    <property type="entry name" value="EUKARYOTIC TRANSLATION INITIATION FACTOR 2C"/>
    <property type="match status" value="1"/>
</dbReference>
<dbReference type="InterPro" id="IPR036085">
    <property type="entry name" value="PAZ_dom_sf"/>
</dbReference>
<dbReference type="GO" id="GO:0003723">
    <property type="term" value="F:RNA binding"/>
    <property type="evidence" value="ECO:0007669"/>
    <property type="project" value="InterPro"/>
</dbReference>
<dbReference type="SUPFAM" id="SSF53098">
    <property type="entry name" value="Ribonuclease H-like"/>
    <property type="match status" value="1"/>
</dbReference>
<evidence type="ECO:0000313" key="5">
    <source>
        <dbReference type="EMBL" id="CAD6257042.1"/>
    </source>
</evidence>
<dbReference type="InterPro" id="IPR003165">
    <property type="entry name" value="Piwi"/>
</dbReference>
<dbReference type="InterPro" id="IPR012337">
    <property type="entry name" value="RNaseH-like_sf"/>
</dbReference>
<dbReference type="AlphaFoldDB" id="A0A811QF96"/>
<feature type="region of interest" description="Disordered" evidence="2">
    <location>
        <begin position="222"/>
        <end position="241"/>
    </location>
</feature>
<feature type="compositionally biased region" description="Acidic residues" evidence="2">
    <location>
        <begin position="16"/>
        <end position="30"/>
    </location>
</feature>
<accession>A0A811QF96</accession>
<dbReference type="OrthoDB" id="1745906at2759"/>